<dbReference type="InterPro" id="IPR015915">
    <property type="entry name" value="Kelch-typ_b-propeller"/>
</dbReference>
<feature type="signal peptide" evidence="2">
    <location>
        <begin position="1"/>
        <end position="34"/>
    </location>
</feature>
<organism evidence="3 4">
    <name type="scientific">Lobosporangium transversale</name>
    <dbReference type="NCBI Taxonomy" id="64571"/>
    <lineage>
        <taxon>Eukaryota</taxon>
        <taxon>Fungi</taxon>
        <taxon>Fungi incertae sedis</taxon>
        <taxon>Mucoromycota</taxon>
        <taxon>Mortierellomycotina</taxon>
        <taxon>Mortierellomycetes</taxon>
        <taxon>Mortierellales</taxon>
        <taxon>Mortierellaceae</taxon>
        <taxon>Lobosporangium</taxon>
    </lineage>
</organism>
<evidence type="ECO:0000313" key="4">
    <source>
        <dbReference type="Proteomes" id="UP000193648"/>
    </source>
</evidence>
<dbReference type="Gene3D" id="2.120.10.80">
    <property type="entry name" value="Kelch-type beta propeller"/>
    <property type="match status" value="1"/>
</dbReference>
<feature type="compositionally biased region" description="Low complexity" evidence="1">
    <location>
        <begin position="36"/>
        <end position="47"/>
    </location>
</feature>
<name>A0A1Y2G729_9FUNG</name>
<dbReference type="SUPFAM" id="SSF50965">
    <property type="entry name" value="Galactose oxidase, central domain"/>
    <property type="match status" value="1"/>
</dbReference>
<evidence type="ECO:0000313" key="3">
    <source>
        <dbReference type="EMBL" id="ORY99606.1"/>
    </source>
</evidence>
<dbReference type="InterPro" id="IPR011043">
    <property type="entry name" value="Gal_Oxase/kelch_b-propeller"/>
</dbReference>
<dbReference type="Proteomes" id="UP000193648">
    <property type="component" value="Unassembled WGS sequence"/>
</dbReference>
<dbReference type="EMBL" id="MCFF01000067">
    <property type="protein sequence ID" value="ORY99606.1"/>
    <property type="molecule type" value="Genomic_DNA"/>
</dbReference>
<keyword evidence="2" id="KW-0732">Signal</keyword>
<gene>
    <name evidence="3" type="ORF">BCR41DRAFT_363925</name>
</gene>
<protein>
    <submittedName>
        <fullName evidence="3">Uncharacterized protein</fullName>
    </submittedName>
</protein>
<accession>A0A1Y2G729</accession>
<keyword evidence="4" id="KW-1185">Reference proteome</keyword>
<feature type="chain" id="PRO_5012011141" evidence="2">
    <location>
        <begin position="35"/>
        <end position="177"/>
    </location>
</feature>
<proteinExistence type="predicted"/>
<dbReference type="InParanoid" id="A0A1Y2G729"/>
<sequence>MSKKSSKPKQALAATTAAVGLVLALIFMPHVAEAQQSSTPPGTTAPTNAPPSPNQPSPVKNTGVSAPTAFIGVASATGNGFVYYHGGQINKDKTEYSKEFIALDVTRSWDTSSPAWINLTIPTSSPGFAASGHSATMSKDLSTLFLTAPVNDTSAPFLYQYNVKTGTWSSSHAPAAQ</sequence>
<reference evidence="3 4" key="1">
    <citation type="submission" date="2016-07" db="EMBL/GenBank/DDBJ databases">
        <title>Pervasive Adenine N6-methylation of Active Genes in Fungi.</title>
        <authorList>
            <consortium name="DOE Joint Genome Institute"/>
            <person name="Mondo S.J."/>
            <person name="Dannebaum R.O."/>
            <person name="Kuo R.C."/>
            <person name="Labutti K."/>
            <person name="Haridas S."/>
            <person name="Kuo A."/>
            <person name="Salamov A."/>
            <person name="Ahrendt S.R."/>
            <person name="Lipzen A."/>
            <person name="Sullivan W."/>
            <person name="Andreopoulos W.B."/>
            <person name="Clum A."/>
            <person name="Lindquist E."/>
            <person name="Daum C."/>
            <person name="Ramamoorthy G.K."/>
            <person name="Gryganskyi A."/>
            <person name="Culley D."/>
            <person name="Magnuson J.K."/>
            <person name="James T.Y."/>
            <person name="O'Malley M.A."/>
            <person name="Stajich J.E."/>
            <person name="Spatafora J.W."/>
            <person name="Visel A."/>
            <person name="Grigoriev I.V."/>
        </authorList>
    </citation>
    <scope>NUCLEOTIDE SEQUENCE [LARGE SCALE GENOMIC DNA]</scope>
    <source>
        <strain evidence="3 4">NRRL 3116</strain>
    </source>
</reference>
<comment type="caution">
    <text evidence="3">The sequence shown here is derived from an EMBL/GenBank/DDBJ whole genome shotgun (WGS) entry which is preliminary data.</text>
</comment>
<feature type="region of interest" description="Disordered" evidence="1">
    <location>
        <begin position="34"/>
        <end position="63"/>
    </location>
</feature>
<dbReference type="AlphaFoldDB" id="A0A1Y2G729"/>
<dbReference type="RefSeq" id="XP_021875901.1">
    <property type="nucleotide sequence ID" value="XM_022025970.1"/>
</dbReference>
<dbReference type="OrthoDB" id="10251809at2759"/>
<evidence type="ECO:0000256" key="1">
    <source>
        <dbReference type="SAM" id="MobiDB-lite"/>
    </source>
</evidence>
<dbReference type="GeneID" id="33567813"/>
<evidence type="ECO:0000256" key="2">
    <source>
        <dbReference type="SAM" id="SignalP"/>
    </source>
</evidence>